<accession>A0ACC3M975</accession>
<name>A0ACC3M975_9PEZI</name>
<evidence type="ECO:0000313" key="2">
    <source>
        <dbReference type="Proteomes" id="UP001281147"/>
    </source>
</evidence>
<keyword evidence="2" id="KW-1185">Reference proteome</keyword>
<sequence length="374" mass="42147">MTKTKYALAYSKSNNDELRSFIRSRGLEIQLRTQEQRKTAIRQLRKADLDMQFRFLDLPPEMIHEEAEGILLHENTIRILFYLRAERQEATDTVKDVGELRINGHPVPPKPVELNKLPSSRWPRLVLRTSQISVVCNLRSSRLGGRRIKAGTAPAINSALHHLFYTLRASPGVRRLNISVAIGRWMRPDRLENFLYPLALLGTGAQLDLKGVPDDVTERIKSEANKVPALQSPDIYAKYASLRDEATAFAAFTTKVGLTGRAHWLKLSWDTFHLYFGQLKTAELDRRMEEMLQGIETILNEQDAIALARSLDPANLFDAAHVEAANDLRTFQRLREARAVALGARIDGAVSVGTGAVAVLSRFVPRSFMKLSLQ</sequence>
<organism evidence="1 2">
    <name type="scientific">Vermiconidia calcicola</name>
    <dbReference type="NCBI Taxonomy" id="1690605"/>
    <lineage>
        <taxon>Eukaryota</taxon>
        <taxon>Fungi</taxon>
        <taxon>Dikarya</taxon>
        <taxon>Ascomycota</taxon>
        <taxon>Pezizomycotina</taxon>
        <taxon>Dothideomycetes</taxon>
        <taxon>Dothideomycetidae</taxon>
        <taxon>Mycosphaerellales</taxon>
        <taxon>Extremaceae</taxon>
        <taxon>Vermiconidia</taxon>
    </lineage>
</organism>
<comment type="caution">
    <text evidence="1">The sequence shown here is derived from an EMBL/GenBank/DDBJ whole genome shotgun (WGS) entry which is preliminary data.</text>
</comment>
<evidence type="ECO:0000313" key="1">
    <source>
        <dbReference type="EMBL" id="KAK3680344.1"/>
    </source>
</evidence>
<dbReference type="Proteomes" id="UP001281147">
    <property type="component" value="Unassembled WGS sequence"/>
</dbReference>
<gene>
    <name evidence="1" type="ORF">LTR37_021313</name>
</gene>
<reference evidence="1" key="1">
    <citation type="submission" date="2023-07" db="EMBL/GenBank/DDBJ databases">
        <title>Black Yeasts Isolated from many extreme environments.</title>
        <authorList>
            <person name="Coleine C."/>
            <person name="Stajich J.E."/>
            <person name="Selbmann L."/>
        </authorList>
    </citation>
    <scope>NUCLEOTIDE SEQUENCE</scope>
    <source>
        <strain evidence="1">CCFEE 5714</strain>
    </source>
</reference>
<protein>
    <submittedName>
        <fullName evidence="1">Uncharacterized protein</fullName>
    </submittedName>
</protein>
<proteinExistence type="predicted"/>
<dbReference type="EMBL" id="JAUTXU010000470">
    <property type="protein sequence ID" value="KAK3680344.1"/>
    <property type="molecule type" value="Genomic_DNA"/>
</dbReference>